<dbReference type="InterPro" id="IPR002509">
    <property type="entry name" value="NODB_dom"/>
</dbReference>
<feature type="signal peptide" evidence="15">
    <location>
        <begin position="1"/>
        <end position="21"/>
    </location>
</feature>
<evidence type="ECO:0000256" key="14">
    <source>
        <dbReference type="SAM" id="MobiDB-lite"/>
    </source>
</evidence>
<evidence type="ECO:0000256" key="6">
    <source>
        <dbReference type="ARBA" id="ARBA00023136"/>
    </source>
</evidence>
<evidence type="ECO:0000256" key="8">
    <source>
        <dbReference type="ARBA" id="ARBA00023285"/>
    </source>
</evidence>
<name>A0A8I3AF15_9AGAM</name>
<evidence type="ECO:0000256" key="3">
    <source>
        <dbReference type="ARBA" id="ARBA00022475"/>
    </source>
</evidence>
<sequence>MRSPSFLTSLLVPALLAAAQSRTTEQGEAQISSAYLRFCHFPAHPLPDPSVECSLYYYAPVGQAVSAGKFPPVWTPATIIPNDTIALAKYQSIQSQIPNISPNGQQPGSLQGNWSNFTYPPTDPNCWWTYHQCTTPKLAGLPPDLAAVPEPGTLGYGFDDGPNCSHNAFYDFLQQNNQKASMFFIGSNVLDWPLEAQRALADGHEIGVRKCRLLFSSCPLTSFQTLGLTMQAIKLVTGITPTSWRPPFGDVDDRVRSIAHALGLRTIIWQYDSNDWRANTGNITAADVDANYQALIQRAQNGTFSNVCTTSFPPVIPFPTFALQAGTIMLTHELNNFTMSEGVKFYNQLKAAFEHLVPMGVAVNISQPYVETNYSLPNFAQYIAGTTTLSASAASPTGSSGHSSGSSGSSGSQGTSGAVPSFSALGGLAVSAAFVGSILRLLM</sequence>
<comment type="catalytic activity">
    <reaction evidence="13">
        <text>[(1-&gt;4)-N-acetyl-beta-D-glucosaminyl](n) + n H2O = chitosan + n acetate</text>
        <dbReference type="Rhea" id="RHEA:10464"/>
        <dbReference type="Rhea" id="RHEA-COMP:9593"/>
        <dbReference type="Rhea" id="RHEA-COMP:9597"/>
        <dbReference type="ChEBI" id="CHEBI:15377"/>
        <dbReference type="ChEBI" id="CHEBI:17029"/>
        <dbReference type="ChEBI" id="CHEBI:30089"/>
        <dbReference type="ChEBI" id="CHEBI:57704"/>
        <dbReference type="EC" id="3.5.1.41"/>
    </reaction>
    <physiologicalReaction direction="left-to-right" evidence="13">
        <dbReference type="Rhea" id="RHEA:10465"/>
    </physiologicalReaction>
</comment>
<keyword evidence="6" id="KW-0472">Membrane</keyword>
<feature type="chain" id="PRO_5034791000" description="chitin deacetylase" evidence="15">
    <location>
        <begin position="22"/>
        <end position="443"/>
    </location>
</feature>
<keyword evidence="10" id="KW-0961">Cell wall biogenesis/degradation</keyword>
<gene>
    <name evidence="17" type="ORF">JVT61DRAFT_8091</name>
</gene>
<evidence type="ECO:0000259" key="16">
    <source>
        <dbReference type="PROSITE" id="PS51677"/>
    </source>
</evidence>
<dbReference type="Proteomes" id="UP000683000">
    <property type="component" value="Unassembled WGS sequence"/>
</dbReference>
<organism evidence="17 18">
    <name type="scientific">Boletus reticuloceps</name>
    <dbReference type="NCBI Taxonomy" id="495285"/>
    <lineage>
        <taxon>Eukaryota</taxon>
        <taxon>Fungi</taxon>
        <taxon>Dikarya</taxon>
        <taxon>Basidiomycota</taxon>
        <taxon>Agaricomycotina</taxon>
        <taxon>Agaricomycetes</taxon>
        <taxon>Agaricomycetidae</taxon>
        <taxon>Boletales</taxon>
        <taxon>Boletineae</taxon>
        <taxon>Boletaceae</taxon>
        <taxon>Boletoideae</taxon>
        <taxon>Boletus</taxon>
    </lineage>
</organism>
<comment type="caution">
    <text evidence="17">The sequence shown here is derived from an EMBL/GenBank/DDBJ whole genome shotgun (WGS) entry which is preliminary data.</text>
</comment>
<keyword evidence="4" id="KW-0336">GPI-anchor</keyword>
<evidence type="ECO:0000256" key="13">
    <source>
        <dbReference type="ARBA" id="ARBA00048494"/>
    </source>
</evidence>
<evidence type="ECO:0000256" key="15">
    <source>
        <dbReference type="SAM" id="SignalP"/>
    </source>
</evidence>
<evidence type="ECO:0000256" key="9">
    <source>
        <dbReference type="ARBA" id="ARBA00023288"/>
    </source>
</evidence>
<evidence type="ECO:0000256" key="4">
    <source>
        <dbReference type="ARBA" id="ARBA00022622"/>
    </source>
</evidence>
<keyword evidence="3" id="KW-1003">Cell membrane</keyword>
<dbReference type="GO" id="GO:0004099">
    <property type="term" value="F:chitin deacetylase activity"/>
    <property type="evidence" value="ECO:0007669"/>
    <property type="project" value="UniProtKB-EC"/>
</dbReference>
<comment type="cofactor">
    <cofactor evidence="1">
        <name>Co(2+)</name>
        <dbReference type="ChEBI" id="CHEBI:48828"/>
    </cofactor>
</comment>
<keyword evidence="8" id="KW-0170">Cobalt</keyword>
<evidence type="ECO:0000256" key="10">
    <source>
        <dbReference type="ARBA" id="ARBA00023316"/>
    </source>
</evidence>
<protein>
    <recommendedName>
        <fullName evidence="12">chitin deacetylase</fullName>
        <ecNumber evidence="12">3.5.1.41</ecNumber>
    </recommendedName>
</protein>
<dbReference type="EC" id="3.5.1.41" evidence="12"/>
<dbReference type="GO" id="GO:0006032">
    <property type="term" value="P:chitin catabolic process"/>
    <property type="evidence" value="ECO:0007669"/>
    <property type="project" value="UniProtKB-KW"/>
</dbReference>
<keyword evidence="7" id="KW-0119">Carbohydrate metabolism</keyword>
<dbReference type="GO" id="GO:0009272">
    <property type="term" value="P:fungal-type cell wall biogenesis"/>
    <property type="evidence" value="ECO:0007669"/>
    <property type="project" value="UniProtKB-ARBA"/>
</dbReference>
<dbReference type="PANTHER" id="PTHR10587:SF98">
    <property type="entry name" value="CHITIN DEACETYLASE"/>
    <property type="match status" value="1"/>
</dbReference>
<proteinExistence type="predicted"/>
<keyword evidence="11" id="KW-0624">Polysaccharide degradation</keyword>
<keyword evidence="9" id="KW-0449">Lipoprotein</keyword>
<feature type="region of interest" description="Disordered" evidence="14">
    <location>
        <begin position="394"/>
        <end position="413"/>
    </location>
</feature>
<dbReference type="Pfam" id="PF01522">
    <property type="entry name" value="Polysacc_deac_1"/>
    <property type="match status" value="1"/>
</dbReference>
<evidence type="ECO:0000256" key="11">
    <source>
        <dbReference type="ARBA" id="ARBA00023326"/>
    </source>
</evidence>
<evidence type="ECO:0000256" key="12">
    <source>
        <dbReference type="ARBA" id="ARBA00024056"/>
    </source>
</evidence>
<keyword evidence="5" id="KW-0146">Chitin degradation</keyword>
<dbReference type="EMBL" id="JAGFBS010000003">
    <property type="protein sequence ID" value="KAG6380015.1"/>
    <property type="molecule type" value="Genomic_DNA"/>
</dbReference>
<comment type="subcellular location">
    <subcellularLocation>
        <location evidence="2">Cell membrane</location>
        <topology evidence="2">Lipid-anchor</topology>
        <topology evidence="2">GPI-anchor</topology>
    </subcellularLocation>
</comment>
<dbReference type="OrthoDB" id="407355at2759"/>
<dbReference type="PROSITE" id="PS51677">
    <property type="entry name" value="NODB"/>
    <property type="match status" value="1"/>
</dbReference>
<dbReference type="SUPFAM" id="SSF88713">
    <property type="entry name" value="Glycoside hydrolase/deacetylase"/>
    <property type="match status" value="1"/>
</dbReference>
<dbReference type="InterPro" id="IPR011330">
    <property type="entry name" value="Glyco_hydro/deAcase_b/a-brl"/>
</dbReference>
<evidence type="ECO:0000256" key="7">
    <source>
        <dbReference type="ARBA" id="ARBA00023277"/>
    </source>
</evidence>
<evidence type="ECO:0000313" key="18">
    <source>
        <dbReference type="Proteomes" id="UP000683000"/>
    </source>
</evidence>
<evidence type="ECO:0000256" key="1">
    <source>
        <dbReference type="ARBA" id="ARBA00001941"/>
    </source>
</evidence>
<evidence type="ECO:0000256" key="5">
    <source>
        <dbReference type="ARBA" id="ARBA00023024"/>
    </source>
</evidence>
<accession>A0A8I3AF15</accession>
<dbReference type="InterPro" id="IPR050248">
    <property type="entry name" value="Polysacc_deacetylase_ArnD"/>
</dbReference>
<evidence type="ECO:0000256" key="2">
    <source>
        <dbReference type="ARBA" id="ARBA00004609"/>
    </source>
</evidence>
<keyword evidence="4" id="KW-0325">Glycoprotein</keyword>
<feature type="domain" description="NodB homology" evidence="16">
    <location>
        <begin position="152"/>
        <end position="364"/>
    </location>
</feature>
<dbReference type="GO" id="GO:0098552">
    <property type="term" value="C:side of membrane"/>
    <property type="evidence" value="ECO:0007669"/>
    <property type="project" value="UniProtKB-KW"/>
</dbReference>
<evidence type="ECO:0000313" key="17">
    <source>
        <dbReference type="EMBL" id="KAG6380015.1"/>
    </source>
</evidence>
<dbReference type="GO" id="GO:0000272">
    <property type="term" value="P:polysaccharide catabolic process"/>
    <property type="evidence" value="ECO:0007669"/>
    <property type="project" value="UniProtKB-KW"/>
</dbReference>
<dbReference type="PANTHER" id="PTHR10587">
    <property type="entry name" value="GLYCOSYL TRANSFERASE-RELATED"/>
    <property type="match status" value="1"/>
</dbReference>
<dbReference type="AlphaFoldDB" id="A0A8I3AF15"/>
<dbReference type="GO" id="GO:0005886">
    <property type="term" value="C:plasma membrane"/>
    <property type="evidence" value="ECO:0007669"/>
    <property type="project" value="UniProtKB-SubCell"/>
</dbReference>
<keyword evidence="15" id="KW-0732">Signal</keyword>
<dbReference type="Gene3D" id="3.20.20.370">
    <property type="entry name" value="Glycoside hydrolase/deacetylase"/>
    <property type="match status" value="1"/>
</dbReference>
<reference evidence="17" key="1">
    <citation type="submission" date="2021-03" db="EMBL/GenBank/DDBJ databases">
        <title>Evolutionary innovations through gain and loss of genes in the ectomycorrhizal Boletales.</title>
        <authorList>
            <person name="Wu G."/>
            <person name="Miyauchi S."/>
            <person name="Morin E."/>
            <person name="Yang Z.-L."/>
            <person name="Xu J."/>
            <person name="Martin F.M."/>
        </authorList>
    </citation>
    <scope>NUCLEOTIDE SEQUENCE</scope>
    <source>
        <strain evidence="17">BR01</strain>
    </source>
</reference>
<dbReference type="GO" id="GO:0071555">
    <property type="term" value="P:cell wall organization"/>
    <property type="evidence" value="ECO:0007669"/>
    <property type="project" value="UniProtKB-KW"/>
</dbReference>
<keyword evidence="18" id="KW-1185">Reference proteome</keyword>